<gene>
    <name evidence="1" type="ORF">g.151072</name>
</gene>
<proteinExistence type="predicted"/>
<accession>A0A2S2Q999</accession>
<reference evidence="1" key="1">
    <citation type="submission" date="2018-04" db="EMBL/GenBank/DDBJ databases">
        <title>Transcriptome assembly of Sipha flava.</title>
        <authorList>
            <person name="Scully E.D."/>
            <person name="Geib S.M."/>
            <person name="Palmer N.A."/>
            <person name="Koch K."/>
            <person name="Bradshaw J."/>
            <person name="Heng-Moss T."/>
            <person name="Sarath G."/>
        </authorList>
    </citation>
    <scope>NUCLEOTIDE SEQUENCE</scope>
</reference>
<dbReference type="EMBL" id="GGMS01005116">
    <property type="protein sequence ID" value="MBY74319.1"/>
    <property type="molecule type" value="Transcribed_RNA"/>
</dbReference>
<dbReference type="AlphaFoldDB" id="A0A2S2Q999"/>
<name>A0A2S2Q999_9HEMI</name>
<evidence type="ECO:0000313" key="1">
    <source>
        <dbReference type="EMBL" id="MBY74319.1"/>
    </source>
</evidence>
<protein>
    <submittedName>
        <fullName evidence="1">Uncharacterized protein</fullName>
    </submittedName>
</protein>
<sequence length="102" mass="11486">MLFILYSCWLSENKSKINKSVGQGTTCDRQQSTGTKTRGTFVAVRTGDGITWMVRRGGGKENYFEISRLHTARIVNVSPRFPITFHFTLTNNLIPLGLSSWS</sequence>
<organism evidence="1">
    <name type="scientific">Sipha flava</name>
    <name type="common">yellow sugarcane aphid</name>
    <dbReference type="NCBI Taxonomy" id="143950"/>
    <lineage>
        <taxon>Eukaryota</taxon>
        <taxon>Metazoa</taxon>
        <taxon>Ecdysozoa</taxon>
        <taxon>Arthropoda</taxon>
        <taxon>Hexapoda</taxon>
        <taxon>Insecta</taxon>
        <taxon>Pterygota</taxon>
        <taxon>Neoptera</taxon>
        <taxon>Paraneoptera</taxon>
        <taxon>Hemiptera</taxon>
        <taxon>Sternorrhyncha</taxon>
        <taxon>Aphidomorpha</taxon>
        <taxon>Aphidoidea</taxon>
        <taxon>Aphididae</taxon>
        <taxon>Sipha</taxon>
    </lineage>
</organism>